<gene>
    <name evidence="1" type="ORF">EDD33_1856</name>
</gene>
<reference evidence="1 2" key="1">
    <citation type="submission" date="2018-11" db="EMBL/GenBank/DDBJ databases">
        <title>Sequencing the genomes of 1000 actinobacteria strains.</title>
        <authorList>
            <person name="Klenk H.-P."/>
        </authorList>
    </citation>
    <scope>NUCLEOTIDE SEQUENCE [LARGE SCALE GENOMIC DNA]</scope>
    <source>
        <strain evidence="1 2">DSM 12652</strain>
    </source>
</reference>
<evidence type="ECO:0008006" key="3">
    <source>
        <dbReference type="Google" id="ProtNLM"/>
    </source>
</evidence>
<evidence type="ECO:0000313" key="1">
    <source>
        <dbReference type="EMBL" id="ROR90998.1"/>
    </source>
</evidence>
<dbReference type="EMBL" id="RKHO01000001">
    <property type="protein sequence ID" value="ROR90998.1"/>
    <property type="molecule type" value="Genomic_DNA"/>
</dbReference>
<dbReference type="PROSITE" id="PS51257">
    <property type="entry name" value="PROKAR_LIPOPROTEIN"/>
    <property type="match status" value="1"/>
</dbReference>
<evidence type="ECO:0000313" key="2">
    <source>
        <dbReference type="Proteomes" id="UP000281738"/>
    </source>
</evidence>
<sequence>MKRSHIFPAALSVVIGVPALAGCLFGPERMCSQGQYPVYALDNPTGAYCETNGQPPQPGFASYPPKRVPKVVGDQYDRWPLAQDYPWKDEVRTP</sequence>
<proteinExistence type="predicted"/>
<dbReference type="Proteomes" id="UP000281738">
    <property type="component" value="Unassembled WGS sequence"/>
</dbReference>
<comment type="caution">
    <text evidence="1">The sequence shown here is derived from an EMBL/GenBank/DDBJ whole genome shotgun (WGS) entry which is preliminary data.</text>
</comment>
<dbReference type="AlphaFoldDB" id="A0A3N2CUB9"/>
<organism evidence="1 2">
    <name type="scientific">Nocardioides aurantiacus</name>
    <dbReference type="NCBI Taxonomy" id="86796"/>
    <lineage>
        <taxon>Bacteria</taxon>
        <taxon>Bacillati</taxon>
        <taxon>Actinomycetota</taxon>
        <taxon>Actinomycetes</taxon>
        <taxon>Propionibacteriales</taxon>
        <taxon>Nocardioidaceae</taxon>
        <taxon>Nocardioides</taxon>
    </lineage>
</organism>
<name>A0A3N2CUB9_9ACTN</name>
<accession>A0A3N2CUB9</accession>
<protein>
    <recommendedName>
        <fullName evidence="3">Lipoprotein</fullName>
    </recommendedName>
</protein>
<keyword evidence="2" id="KW-1185">Reference proteome</keyword>